<dbReference type="PANTHER" id="PTHR43800">
    <property type="entry name" value="PEPTIDYL-LYSINE N-ACETYLTRANSFERASE YJAB"/>
    <property type="match status" value="1"/>
</dbReference>
<accession>A0A2G4YT72</accession>
<dbReference type="InterPro" id="IPR016181">
    <property type="entry name" value="Acyl_CoA_acyltransferase"/>
</dbReference>
<name>A0A2G4YT72_9PROT</name>
<dbReference type="Proteomes" id="UP000229730">
    <property type="component" value="Unassembled WGS sequence"/>
</dbReference>
<comment type="caution">
    <text evidence="4">The sequence shown here is derived from an EMBL/GenBank/DDBJ whole genome shotgun (WGS) entry which is preliminary data.</text>
</comment>
<dbReference type="Gene3D" id="3.40.630.30">
    <property type="match status" value="1"/>
</dbReference>
<dbReference type="InParanoid" id="A0A2G4YT72"/>
<dbReference type="SUPFAM" id="SSF55729">
    <property type="entry name" value="Acyl-CoA N-acyltransferases (Nat)"/>
    <property type="match status" value="1"/>
</dbReference>
<dbReference type="PROSITE" id="PS51186">
    <property type="entry name" value="GNAT"/>
    <property type="match status" value="1"/>
</dbReference>
<protein>
    <submittedName>
        <fullName evidence="4">GNAT family N-acetyltransferase</fullName>
    </submittedName>
</protein>
<dbReference type="GO" id="GO:0016747">
    <property type="term" value="F:acyltransferase activity, transferring groups other than amino-acyl groups"/>
    <property type="evidence" value="ECO:0007669"/>
    <property type="project" value="InterPro"/>
</dbReference>
<evidence type="ECO:0000256" key="2">
    <source>
        <dbReference type="ARBA" id="ARBA00023315"/>
    </source>
</evidence>
<proteinExistence type="predicted"/>
<dbReference type="FunCoup" id="A0A2G4YT72">
    <property type="interactions" value="65"/>
</dbReference>
<evidence type="ECO:0000313" key="5">
    <source>
        <dbReference type="Proteomes" id="UP000229730"/>
    </source>
</evidence>
<keyword evidence="5" id="KW-1185">Reference proteome</keyword>
<organism evidence="4 5">
    <name type="scientific">Paremcibacter congregatus</name>
    <dbReference type="NCBI Taxonomy" id="2043170"/>
    <lineage>
        <taxon>Bacteria</taxon>
        <taxon>Pseudomonadati</taxon>
        <taxon>Pseudomonadota</taxon>
        <taxon>Alphaproteobacteria</taxon>
        <taxon>Emcibacterales</taxon>
        <taxon>Emcibacteraceae</taxon>
        <taxon>Paremcibacter</taxon>
    </lineage>
</organism>
<evidence type="ECO:0000313" key="4">
    <source>
        <dbReference type="EMBL" id="PHZ85534.1"/>
    </source>
</evidence>
<dbReference type="Pfam" id="PF13508">
    <property type="entry name" value="Acetyltransf_7"/>
    <property type="match status" value="1"/>
</dbReference>
<dbReference type="PANTHER" id="PTHR43800:SF1">
    <property type="entry name" value="PEPTIDYL-LYSINE N-ACETYLTRANSFERASE YJAB"/>
    <property type="match status" value="1"/>
</dbReference>
<evidence type="ECO:0000259" key="3">
    <source>
        <dbReference type="PROSITE" id="PS51186"/>
    </source>
</evidence>
<sequence length="142" mass="16403">MIRKYETRDTDELVAIWRRASAVAHPFLSKDFLEQEAENTRSLYLPHTETWVFEKAGRLVGFIALLGNEVGGFFVDPLHQGQGHGQSLMDHAVQLKGDLCVDVFSENPIGRRFYSRYGFREEREHHHEASGHMLTHMTYSNK</sequence>
<dbReference type="AlphaFoldDB" id="A0A2G4YT72"/>
<dbReference type="RefSeq" id="WP_099471116.1">
    <property type="nucleotide sequence ID" value="NZ_CP041025.1"/>
</dbReference>
<gene>
    <name evidence="4" type="ORF">CRD36_02225</name>
</gene>
<evidence type="ECO:0000256" key="1">
    <source>
        <dbReference type="ARBA" id="ARBA00022679"/>
    </source>
</evidence>
<dbReference type="InterPro" id="IPR000182">
    <property type="entry name" value="GNAT_dom"/>
</dbReference>
<reference evidence="4 5" key="1">
    <citation type="submission" date="2017-10" db="EMBL/GenBank/DDBJ databases">
        <title>Frigbacter circumglobatus gen. nov. sp. nov., isolated from sediment cultured in situ.</title>
        <authorList>
            <person name="Zhao Z."/>
        </authorList>
    </citation>
    <scope>NUCLEOTIDE SEQUENCE [LARGE SCALE GENOMIC DNA]</scope>
    <source>
        <strain evidence="4 5">ZYL</strain>
    </source>
</reference>
<dbReference type="CDD" id="cd04301">
    <property type="entry name" value="NAT_SF"/>
    <property type="match status" value="1"/>
</dbReference>
<dbReference type="EMBL" id="PDEM01000009">
    <property type="protein sequence ID" value="PHZ85534.1"/>
    <property type="molecule type" value="Genomic_DNA"/>
</dbReference>
<keyword evidence="2" id="KW-0012">Acyltransferase</keyword>
<feature type="domain" description="N-acetyltransferase" evidence="3">
    <location>
        <begin position="1"/>
        <end position="140"/>
    </location>
</feature>
<keyword evidence="1 4" id="KW-0808">Transferase</keyword>
<dbReference type="OrthoDB" id="6172743at2"/>